<dbReference type="Proteomes" id="UP000659654">
    <property type="component" value="Unassembled WGS sequence"/>
</dbReference>
<dbReference type="Proteomes" id="UP000582659">
    <property type="component" value="Unassembled WGS sequence"/>
</dbReference>
<protein>
    <submittedName>
        <fullName evidence="2">(pine wood nematode) hypothetical protein</fullName>
    </submittedName>
</protein>
<dbReference type="AlphaFoldDB" id="A0A7I8XJD1"/>
<feature type="compositionally biased region" description="Basic residues" evidence="1">
    <location>
        <begin position="259"/>
        <end position="271"/>
    </location>
</feature>
<proteinExistence type="predicted"/>
<name>A0A7I8XJD1_BURXY</name>
<feature type="region of interest" description="Disordered" evidence="1">
    <location>
        <begin position="259"/>
        <end position="300"/>
    </location>
</feature>
<sequence>MARISGIKVPIWLVVEVKEAHQIFAVNSRDHRMSEFGDIYKGATGKFIMGYRKMEAEILDMFDEIMAKAVANNLNDWNHRRLRRRIDPPGCAAGPDPKMSTEQRDQFSKRFQLFELQLEDESAKNDFFRSKIEETLGIFRTELDRIKALPANRILQEPSSPSNAEKEFRYIAREEVDEFFKASNGDHGVFFDKVSTTILTPYERTCGIRKIPQDKLFELENILSKYYPQGSAEDDLKLWKSYKQKMTIYAANRRRTWPYKSTRKNKKRQKTSKNDDFSEENSNSANDEDGSQEFSGQDPMEILRQFLTSVAE</sequence>
<dbReference type="SMR" id="A0A7I8XJD1"/>
<keyword evidence="3" id="KW-1185">Reference proteome</keyword>
<accession>A0A7I8XJD1</accession>
<evidence type="ECO:0000256" key="1">
    <source>
        <dbReference type="SAM" id="MobiDB-lite"/>
    </source>
</evidence>
<dbReference type="EMBL" id="CAJFDI010000005">
    <property type="protein sequence ID" value="CAD5230418.1"/>
    <property type="molecule type" value="Genomic_DNA"/>
</dbReference>
<comment type="caution">
    <text evidence="2">The sequence shown here is derived from an EMBL/GenBank/DDBJ whole genome shotgun (WGS) entry which is preliminary data.</text>
</comment>
<evidence type="ECO:0000313" key="2">
    <source>
        <dbReference type="EMBL" id="CAD5230418.1"/>
    </source>
</evidence>
<reference evidence="2" key="1">
    <citation type="submission" date="2020-09" db="EMBL/GenBank/DDBJ databases">
        <authorList>
            <person name="Kikuchi T."/>
        </authorList>
    </citation>
    <scope>NUCLEOTIDE SEQUENCE</scope>
    <source>
        <strain evidence="2">Ka4C1</strain>
    </source>
</reference>
<dbReference type="EMBL" id="CAJFCV020000005">
    <property type="protein sequence ID" value="CAG9121335.1"/>
    <property type="molecule type" value="Genomic_DNA"/>
</dbReference>
<evidence type="ECO:0000313" key="3">
    <source>
        <dbReference type="Proteomes" id="UP000659654"/>
    </source>
</evidence>
<gene>
    <name evidence="2" type="ORF">BXYJ_LOCUS10977</name>
</gene>
<organism evidence="2 3">
    <name type="scientific">Bursaphelenchus xylophilus</name>
    <name type="common">Pinewood nematode worm</name>
    <name type="synonym">Aphelenchoides xylophilus</name>
    <dbReference type="NCBI Taxonomy" id="6326"/>
    <lineage>
        <taxon>Eukaryota</taxon>
        <taxon>Metazoa</taxon>
        <taxon>Ecdysozoa</taxon>
        <taxon>Nematoda</taxon>
        <taxon>Chromadorea</taxon>
        <taxon>Rhabditida</taxon>
        <taxon>Tylenchina</taxon>
        <taxon>Tylenchomorpha</taxon>
        <taxon>Aphelenchoidea</taxon>
        <taxon>Aphelenchoididae</taxon>
        <taxon>Bursaphelenchus</taxon>
    </lineage>
</organism>